<protein>
    <submittedName>
        <fullName evidence="9">Uncharacterized protein LOC108832230</fullName>
    </submittedName>
</protein>
<comment type="similarity">
    <text evidence="5">Belongs to the sororin family.</text>
</comment>
<dbReference type="Proteomes" id="UP000504610">
    <property type="component" value="Chromosome 5"/>
</dbReference>
<keyword evidence="8" id="KW-1185">Reference proteome</keyword>
<dbReference type="KEGG" id="rsz:108832230"/>
<evidence type="ECO:0000313" key="9">
    <source>
        <dbReference type="RefSeq" id="XP_018461223.2"/>
    </source>
</evidence>
<feature type="compositionally biased region" description="Basic and acidic residues" evidence="6">
    <location>
        <begin position="59"/>
        <end position="76"/>
    </location>
</feature>
<proteinExistence type="inferred from homology"/>
<dbReference type="OrthoDB" id="1903589at2759"/>
<dbReference type="GO" id="GO:0051301">
    <property type="term" value="P:cell division"/>
    <property type="evidence" value="ECO:0007669"/>
    <property type="project" value="UniProtKB-KW"/>
</dbReference>
<keyword evidence="3" id="KW-0539">Nucleus</keyword>
<feature type="compositionally biased region" description="Low complexity" evidence="6">
    <location>
        <begin position="24"/>
        <end position="39"/>
    </location>
</feature>
<keyword evidence="2" id="KW-0498">Mitosis</keyword>
<evidence type="ECO:0000256" key="4">
    <source>
        <dbReference type="ARBA" id="ARBA00023306"/>
    </source>
</evidence>
<feature type="region of interest" description="Disordered" evidence="6">
    <location>
        <begin position="1"/>
        <end position="242"/>
    </location>
</feature>
<evidence type="ECO:0000259" key="7">
    <source>
        <dbReference type="Pfam" id="PF25220"/>
    </source>
</evidence>
<evidence type="ECO:0000256" key="2">
    <source>
        <dbReference type="ARBA" id="ARBA00022776"/>
    </source>
</evidence>
<keyword evidence="4" id="KW-0131">Cell cycle</keyword>
<dbReference type="Pfam" id="PF25220">
    <property type="entry name" value="Sororin_C"/>
    <property type="match status" value="1"/>
</dbReference>
<sequence length="270" mass="29396">MEPRHPVARKLQRKPLGDCTNTISRTRTTQRQSSSSSSSVKFANPSLTSSLKRLVHQTSLKEKKHNDVVVVDDSKSRPVTAPKPLSTSVRAVTRRISADLRFPAAAPSRHSPKPKDVDESEAAPALARAVTRRVSTTDLDSPAVSAPPRRQNSRSGEGVGGGGDKEVAEPYSVYTARRKAASGRKRSNDAASSSSALVISSPGKKRRQANENTVKPSKVAPIKRQRTTKREEDNVAHGVSQDYIEKQRAYFAEIDAFELAEEEVSSSDLD</sequence>
<evidence type="ECO:0000256" key="5">
    <source>
        <dbReference type="ARBA" id="ARBA00093465"/>
    </source>
</evidence>
<dbReference type="InterPro" id="IPR057337">
    <property type="entry name" value="Sororin_C"/>
</dbReference>
<evidence type="ECO:0000256" key="3">
    <source>
        <dbReference type="ARBA" id="ARBA00023242"/>
    </source>
</evidence>
<dbReference type="PANTHER" id="PTHR35740">
    <property type="entry name" value="OS12G0111700 PROTEIN"/>
    <property type="match status" value="1"/>
</dbReference>
<feature type="compositionally biased region" description="Low complexity" evidence="6">
    <location>
        <begin position="190"/>
        <end position="201"/>
    </location>
</feature>
<accession>A0A6J0LMW3</accession>
<feature type="compositionally biased region" description="Basic residues" evidence="6">
    <location>
        <begin position="176"/>
        <end position="185"/>
    </location>
</feature>
<reference evidence="8" key="1">
    <citation type="journal article" date="2019" name="Database">
        <title>The radish genome database (RadishGD): an integrated information resource for radish genomics.</title>
        <authorList>
            <person name="Yu H.J."/>
            <person name="Baek S."/>
            <person name="Lee Y.J."/>
            <person name="Cho A."/>
            <person name="Mun J.H."/>
        </authorList>
    </citation>
    <scope>NUCLEOTIDE SEQUENCE [LARGE SCALE GENOMIC DNA]</scope>
    <source>
        <strain evidence="8">cv. WK10039</strain>
    </source>
</reference>
<name>A0A6J0LMW3_RAPSA</name>
<feature type="compositionally biased region" description="Basic residues" evidence="6">
    <location>
        <begin position="1"/>
        <end position="13"/>
    </location>
</feature>
<dbReference type="RefSeq" id="XP_018461223.2">
    <property type="nucleotide sequence ID" value="XM_018605721.2"/>
</dbReference>
<dbReference type="GO" id="GO:0005634">
    <property type="term" value="C:nucleus"/>
    <property type="evidence" value="ECO:0007669"/>
    <property type="project" value="UniProtKB-SubCell"/>
</dbReference>
<feature type="domain" description="Sororin C-terminal region" evidence="7">
    <location>
        <begin position="241"/>
        <end position="262"/>
    </location>
</feature>
<organism evidence="8 9">
    <name type="scientific">Raphanus sativus</name>
    <name type="common">Radish</name>
    <name type="synonym">Raphanus raphanistrum var. sativus</name>
    <dbReference type="NCBI Taxonomy" id="3726"/>
    <lineage>
        <taxon>Eukaryota</taxon>
        <taxon>Viridiplantae</taxon>
        <taxon>Streptophyta</taxon>
        <taxon>Embryophyta</taxon>
        <taxon>Tracheophyta</taxon>
        <taxon>Spermatophyta</taxon>
        <taxon>Magnoliopsida</taxon>
        <taxon>eudicotyledons</taxon>
        <taxon>Gunneridae</taxon>
        <taxon>Pentapetalae</taxon>
        <taxon>rosids</taxon>
        <taxon>malvids</taxon>
        <taxon>Brassicales</taxon>
        <taxon>Brassicaceae</taxon>
        <taxon>Brassiceae</taxon>
        <taxon>Raphanus</taxon>
    </lineage>
</organism>
<evidence type="ECO:0000313" key="8">
    <source>
        <dbReference type="Proteomes" id="UP000504610"/>
    </source>
</evidence>
<evidence type="ECO:0000256" key="1">
    <source>
        <dbReference type="ARBA" id="ARBA00022618"/>
    </source>
</evidence>
<keyword evidence="1" id="KW-0132">Cell division</keyword>
<reference evidence="9" key="2">
    <citation type="submission" date="2025-08" db="UniProtKB">
        <authorList>
            <consortium name="RefSeq"/>
        </authorList>
    </citation>
    <scope>IDENTIFICATION</scope>
    <source>
        <tissue evidence="9">Leaf</tissue>
    </source>
</reference>
<dbReference type="AlphaFoldDB" id="A0A6J0LMW3"/>
<evidence type="ECO:0000256" key="6">
    <source>
        <dbReference type="SAM" id="MobiDB-lite"/>
    </source>
</evidence>
<dbReference type="GeneID" id="108832230"/>
<gene>
    <name evidence="9" type="primary">LOC108832230</name>
</gene>
<dbReference type="PANTHER" id="PTHR35740:SF4">
    <property type="entry name" value="(RAPE) HYPOTHETICAL PROTEIN"/>
    <property type="match status" value="1"/>
</dbReference>